<name>A0A5N6YDG4_9EURO</name>
<accession>A0A5N6YDG4</accession>
<dbReference type="Proteomes" id="UP000325558">
    <property type="component" value="Unassembled WGS sequence"/>
</dbReference>
<protein>
    <submittedName>
        <fullName evidence="1">Uncharacterized protein</fullName>
    </submittedName>
</protein>
<reference evidence="1" key="1">
    <citation type="submission" date="2019-04" db="EMBL/GenBank/DDBJ databases">
        <title>Friends and foes A comparative genomics study of 23 Aspergillus species from section Flavi.</title>
        <authorList>
            <consortium name="DOE Joint Genome Institute"/>
            <person name="Kjaerbolling I."/>
            <person name="Vesth T."/>
            <person name="Frisvad J.C."/>
            <person name="Nybo J.L."/>
            <person name="Theobald S."/>
            <person name="Kildgaard S."/>
            <person name="Isbrandt T."/>
            <person name="Kuo A."/>
            <person name="Sato A."/>
            <person name="Lyhne E.K."/>
            <person name="Kogle M.E."/>
            <person name="Wiebenga A."/>
            <person name="Kun R.S."/>
            <person name="Lubbers R.J."/>
            <person name="Makela M.R."/>
            <person name="Barry K."/>
            <person name="Chovatia M."/>
            <person name="Clum A."/>
            <person name="Daum C."/>
            <person name="Haridas S."/>
            <person name="He G."/>
            <person name="LaButti K."/>
            <person name="Lipzen A."/>
            <person name="Mondo S."/>
            <person name="Riley R."/>
            <person name="Salamov A."/>
            <person name="Simmons B.A."/>
            <person name="Magnuson J.K."/>
            <person name="Henrissat B."/>
            <person name="Mortensen U.H."/>
            <person name="Larsen T.O."/>
            <person name="Devries R.P."/>
            <person name="Grigoriev I.V."/>
            <person name="Machida M."/>
            <person name="Baker S.E."/>
            <person name="Andersen M.R."/>
        </authorList>
    </citation>
    <scope>NUCLEOTIDE SEQUENCE</scope>
    <source>
        <strain evidence="1">CBS 117612</strain>
    </source>
</reference>
<dbReference type="AlphaFoldDB" id="A0A5N6YDG4"/>
<dbReference type="EMBL" id="ML737129">
    <property type="protein sequence ID" value="KAE8343515.1"/>
    <property type="molecule type" value="Genomic_DNA"/>
</dbReference>
<gene>
    <name evidence="1" type="ORF">BDV24DRAFT_129334</name>
</gene>
<organism evidence="1">
    <name type="scientific">Aspergillus arachidicola</name>
    <dbReference type="NCBI Taxonomy" id="656916"/>
    <lineage>
        <taxon>Eukaryota</taxon>
        <taxon>Fungi</taxon>
        <taxon>Dikarya</taxon>
        <taxon>Ascomycota</taxon>
        <taxon>Pezizomycotina</taxon>
        <taxon>Eurotiomycetes</taxon>
        <taxon>Eurotiomycetidae</taxon>
        <taxon>Eurotiales</taxon>
        <taxon>Aspergillaceae</taxon>
        <taxon>Aspergillus</taxon>
        <taxon>Aspergillus subgen. Circumdati</taxon>
    </lineage>
</organism>
<sequence>MAFSLPHNDDCDVLLVADYNQLPGPPRSGCIVNLVSMDAALSWKLSYPFVGCCLRDRSYFFGCYVSQNRTTNMMLSLADRNAIVTGGSRGICLGTCYHQRCTFSLEDLNMLCILKNAAGTRRNGERSLLMCPSNTRDRPSSSMHLTNAKTRAERDCYGRFSVSRLKCGANNLCQLSNEQWD</sequence>
<proteinExistence type="predicted"/>
<evidence type="ECO:0000313" key="1">
    <source>
        <dbReference type="EMBL" id="KAE8343515.1"/>
    </source>
</evidence>